<gene>
    <name evidence="3" type="ORF">PIIN_08907</name>
</gene>
<feature type="region of interest" description="Disordered" evidence="2">
    <location>
        <begin position="107"/>
        <end position="229"/>
    </location>
</feature>
<dbReference type="Gene3D" id="1.25.40.10">
    <property type="entry name" value="Tetratricopeptide repeat domain"/>
    <property type="match status" value="1"/>
</dbReference>
<protein>
    <submittedName>
        <fullName evidence="3">Related to SKT5-protoplast regeneration and killer toxin resistance protein</fullName>
    </submittedName>
</protein>
<feature type="compositionally biased region" description="Low complexity" evidence="2">
    <location>
        <begin position="822"/>
        <end position="852"/>
    </location>
</feature>
<comment type="caution">
    <text evidence="3">The sequence shown here is derived from an EMBL/GenBank/DDBJ whole genome shotgun (WGS) entry which is preliminary data.</text>
</comment>
<dbReference type="OMA" id="HFVAASK"/>
<dbReference type="OrthoDB" id="272077at2759"/>
<sequence length="879" mass="93031">MSAPQLPPRPPQPPSASTNNQNSPPPVPPPPPIGFRPDLNAPYNPSPYVANPLVAPRPQKLMSSVPAEMARNLEAQMPATPAPPPVAYGQQVPSIAFTTPTAPAAYASSPYSNQNPPYQGQPYNPSYTPNSQFRGNTPLPYPGTPLPYQMQQQQPLAYTGLPPAGFAAPPRMGASPAPPMGPNLTPGFTPRPQSWGGTASPAPSQSPVLQRPGSSGIGSTPAPGHGNMQSLQQGLQALSLAGIQTPAPNPNWVHGSTPPSTRPPSSMSPAPGQPPPANRYNIDNSIAGLTFGGTVPPPQQPQKQDPPQLTVQLPTVPSLTSALNGVMTTRDQASKVAWCKDVLSALDRAIQANGANPGEETARQALLGTNGTMSESDAALLKLAETAVATIMTLLAPPLPTGPNNSMPAHIAEALFLRGQVIAAGSFPDKLPKSPRDAFRDFEAAARGGYAPAWFKLGRDYETVGDLVRAKDCFERGMQRGVGSCFYRLGMAYLQGQLNLPQNPGLAMPLLQRAAFLSSIEVPQPAYVYALLLLQEFPHITLPQDLLQSLVPASHPGQTNPNTPPPSLMSESRKYLERSAYLCFGPALYKLGQSYEHALPPFPYDPLMSVQYYSLASQQGDPLADLALSKWFLVGSNPDADPKAPPGHQMEGFDKDETLALIFAEKAASKGEAGGEFAMGYYCEVGIGRSVDLREAKGWYERAAKQGHEDAKARLRELAKENPKTLGVQEHQGRLERMRTNAKEKMRANTANSLASNPAGGLAPPPTDGGMLSPVSSANVVAMARKSSTIHHAGSGRRRPGGMQDFGKSEPPPPVPVPAPKPSDAAKPNTLAPPSTSTTPASKPATSSAASPGGKQKPATFEEMGYYSQKLEDKDCVVM</sequence>
<evidence type="ECO:0000256" key="2">
    <source>
        <dbReference type="SAM" id="MobiDB-lite"/>
    </source>
</evidence>
<dbReference type="PANTHER" id="PTHR46430:SF2">
    <property type="entry name" value="CHITIN SYNTHASE REGULATORY FACTOR 4"/>
    <property type="match status" value="1"/>
</dbReference>
<dbReference type="Proteomes" id="UP000007148">
    <property type="component" value="Unassembled WGS sequence"/>
</dbReference>
<reference evidence="3 4" key="1">
    <citation type="journal article" date="2011" name="PLoS Pathog.">
        <title>Endophytic Life Strategies Decoded by Genome and Transcriptome Analyses of the Mutualistic Root Symbiont Piriformospora indica.</title>
        <authorList>
            <person name="Zuccaro A."/>
            <person name="Lahrmann U."/>
            <person name="Guldener U."/>
            <person name="Langen G."/>
            <person name="Pfiffi S."/>
            <person name="Biedenkopf D."/>
            <person name="Wong P."/>
            <person name="Samans B."/>
            <person name="Grimm C."/>
            <person name="Basiewicz M."/>
            <person name="Murat C."/>
            <person name="Martin F."/>
            <person name="Kogel K.H."/>
        </authorList>
    </citation>
    <scope>NUCLEOTIDE SEQUENCE [LARGE SCALE GENOMIC DNA]</scope>
    <source>
        <strain evidence="3 4">DSM 11827</strain>
    </source>
</reference>
<keyword evidence="4" id="KW-1185">Reference proteome</keyword>
<accession>G4U355</accession>
<organism evidence="3 4">
    <name type="scientific">Serendipita indica (strain DSM 11827)</name>
    <name type="common">Root endophyte fungus</name>
    <name type="synonym">Piriformospora indica</name>
    <dbReference type="NCBI Taxonomy" id="1109443"/>
    <lineage>
        <taxon>Eukaryota</taxon>
        <taxon>Fungi</taxon>
        <taxon>Dikarya</taxon>
        <taxon>Basidiomycota</taxon>
        <taxon>Agaricomycotina</taxon>
        <taxon>Agaricomycetes</taxon>
        <taxon>Sebacinales</taxon>
        <taxon>Serendipitaceae</taxon>
        <taxon>Serendipita</taxon>
    </lineage>
</organism>
<feature type="region of interest" description="Disordered" evidence="2">
    <location>
        <begin position="1"/>
        <end position="55"/>
    </location>
</feature>
<dbReference type="SUPFAM" id="SSF81901">
    <property type="entry name" value="HCP-like"/>
    <property type="match status" value="2"/>
</dbReference>
<keyword evidence="1" id="KW-0677">Repeat</keyword>
<feature type="compositionally biased region" description="Pro residues" evidence="2">
    <location>
        <begin position="810"/>
        <end position="821"/>
    </location>
</feature>
<feature type="region of interest" description="Disordered" evidence="2">
    <location>
        <begin position="745"/>
        <end position="774"/>
    </location>
</feature>
<name>G4U355_SERID</name>
<dbReference type="EMBL" id="CAFZ01001880">
    <property type="protein sequence ID" value="CCA78014.1"/>
    <property type="molecule type" value="Genomic_DNA"/>
</dbReference>
<dbReference type="eggNOG" id="KOG1550">
    <property type="taxonomic scope" value="Eukaryota"/>
</dbReference>
<feature type="compositionally biased region" description="Pro residues" evidence="2">
    <location>
        <begin position="1"/>
        <end position="14"/>
    </location>
</feature>
<dbReference type="InterPro" id="IPR011990">
    <property type="entry name" value="TPR-like_helical_dom_sf"/>
</dbReference>
<dbReference type="InParanoid" id="G4U355"/>
<feature type="compositionally biased region" description="Low complexity" evidence="2">
    <location>
        <begin position="107"/>
        <end position="127"/>
    </location>
</feature>
<dbReference type="InterPro" id="IPR006597">
    <property type="entry name" value="Sel1-like"/>
</dbReference>
<feature type="region of interest" description="Disordered" evidence="2">
    <location>
        <begin position="551"/>
        <end position="570"/>
    </location>
</feature>
<dbReference type="HOGENOM" id="CLU_009491_1_0_1"/>
<dbReference type="InterPro" id="IPR051726">
    <property type="entry name" value="Chitin_Synth_Reg"/>
</dbReference>
<feature type="compositionally biased region" description="Polar residues" evidence="2">
    <location>
        <begin position="191"/>
        <end position="208"/>
    </location>
</feature>
<feature type="region of interest" description="Disordered" evidence="2">
    <location>
        <begin position="788"/>
        <end position="861"/>
    </location>
</feature>
<proteinExistence type="predicted"/>
<dbReference type="SMART" id="SM00671">
    <property type="entry name" value="SEL1"/>
    <property type="match status" value="6"/>
</dbReference>
<feature type="region of interest" description="Disordered" evidence="2">
    <location>
        <begin position="243"/>
        <end position="310"/>
    </location>
</feature>
<dbReference type="PANTHER" id="PTHR46430">
    <property type="entry name" value="PROTEIN SKT5-RELATED"/>
    <property type="match status" value="1"/>
</dbReference>
<evidence type="ECO:0000313" key="3">
    <source>
        <dbReference type="EMBL" id="CCA78014.1"/>
    </source>
</evidence>
<feature type="compositionally biased region" description="Low complexity" evidence="2">
    <location>
        <begin position="256"/>
        <end position="269"/>
    </location>
</feature>
<dbReference type="AlphaFoldDB" id="G4U355"/>
<dbReference type="STRING" id="1109443.G4U355"/>
<dbReference type="Pfam" id="PF08238">
    <property type="entry name" value="Sel1"/>
    <property type="match status" value="4"/>
</dbReference>
<evidence type="ECO:0000256" key="1">
    <source>
        <dbReference type="ARBA" id="ARBA00022737"/>
    </source>
</evidence>
<feature type="compositionally biased region" description="Pro residues" evidence="2">
    <location>
        <begin position="23"/>
        <end position="34"/>
    </location>
</feature>
<evidence type="ECO:0000313" key="4">
    <source>
        <dbReference type="Proteomes" id="UP000007148"/>
    </source>
</evidence>